<reference evidence="1" key="1">
    <citation type="submission" date="2021-04" db="EMBL/GenBank/DDBJ databases">
        <title>Genomics, taxonomy and metabolism of representatives of sulfur bacteria of the genus Thiothrix: Thiothrix fructosivorans QT, Thiothrix unzii A1T and three new species, Thiothrix subterranea sp. nov., Thiothrix litoralis sp. nov. and 'Candidatus Thiothrix anitrata' sp. nov.</title>
        <authorList>
            <person name="Ravin N.V."/>
            <person name="Smolyakov D."/>
            <person name="Rudenko T.S."/>
            <person name="Mardanov A.V."/>
            <person name="Beletsky A.V."/>
            <person name="Markov N.D."/>
            <person name="Fomenkov A.I."/>
            <person name="Roberts R.J."/>
            <person name="Karnachuk O.V."/>
            <person name="Novikov A."/>
            <person name="Grabovich M.Y."/>
        </authorList>
    </citation>
    <scope>NUCLEOTIDE SEQUENCE</scope>
    <source>
        <strain evidence="1">A1</strain>
    </source>
</reference>
<dbReference type="AlphaFoldDB" id="A0A975FAB4"/>
<evidence type="ECO:0000313" key="1">
    <source>
        <dbReference type="EMBL" id="QTR53923.1"/>
    </source>
</evidence>
<keyword evidence="2" id="KW-1185">Reference proteome</keyword>
<gene>
    <name evidence="1" type="ORF">J9260_02200</name>
</gene>
<dbReference type="EMBL" id="CP072793">
    <property type="protein sequence ID" value="QTR53923.1"/>
    <property type="molecule type" value="Genomic_DNA"/>
</dbReference>
<organism evidence="1 2">
    <name type="scientific">Thiothrix unzii</name>
    <dbReference type="NCBI Taxonomy" id="111769"/>
    <lineage>
        <taxon>Bacteria</taxon>
        <taxon>Pseudomonadati</taxon>
        <taxon>Pseudomonadota</taxon>
        <taxon>Gammaproteobacteria</taxon>
        <taxon>Thiotrichales</taxon>
        <taxon>Thiotrichaceae</taxon>
        <taxon>Thiothrix</taxon>
    </lineage>
</organism>
<proteinExistence type="predicted"/>
<protein>
    <submittedName>
        <fullName evidence="1">Uncharacterized protein</fullName>
    </submittedName>
</protein>
<evidence type="ECO:0000313" key="2">
    <source>
        <dbReference type="Proteomes" id="UP000672009"/>
    </source>
</evidence>
<dbReference type="RefSeq" id="WP_210219430.1">
    <property type="nucleotide sequence ID" value="NZ_CP072793.1"/>
</dbReference>
<accession>A0A975FAB4</accession>
<dbReference type="KEGG" id="tun:J9260_02200"/>
<name>A0A975FAB4_9GAMM</name>
<sequence>MNTLQHVLLSMLLVLVVYLTFQNQQLHAALQQGQQASAASVTAALTPLTEKLDAIHGVTSKLGKAADDAAEQKLTALQKRLNLYKTLSVVNQAEQLRAEGKGVPAAEKLATTKKPLWEAGETFADKKARLQGLMNPIDKLVSAWKGGDTNTNVAAIRKEIEAVLGELGND</sequence>
<dbReference type="Proteomes" id="UP000672009">
    <property type="component" value="Chromosome"/>
</dbReference>